<dbReference type="Pfam" id="PF12409">
    <property type="entry name" value="P5-ATPase"/>
    <property type="match status" value="1"/>
</dbReference>
<dbReference type="PRINTS" id="PR00119">
    <property type="entry name" value="CATATPASE"/>
</dbReference>
<dbReference type="CDD" id="cd07542">
    <property type="entry name" value="P-type_ATPase_cation"/>
    <property type="match status" value="1"/>
</dbReference>
<dbReference type="Gene3D" id="3.40.50.1000">
    <property type="entry name" value="HAD superfamily/HAD-like"/>
    <property type="match status" value="1"/>
</dbReference>
<feature type="region of interest" description="Disordered" evidence="14">
    <location>
        <begin position="735"/>
        <end position="755"/>
    </location>
</feature>
<dbReference type="InterPro" id="IPR006544">
    <property type="entry name" value="P-type_TPase_V"/>
</dbReference>
<evidence type="ECO:0000259" key="15">
    <source>
        <dbReference type="Pfam" id="PF00122"/>
    </source>
</evidence>
<feature type="transmembrane region" description="Helical" evidence="13">
    <location>
        <begin position="594"/>
        <end position="615"/>
    </location>
</feature>
<evidence type="ECO:0000313" key="18">
    <source>
        <dbReference type="Proteomes" id="UP001447188"/>
    </source>
</evidence>
<proteinExistence type="inferred from homology"/>
<feature type="transmembrane region" description="Helical" evidence="13">
    <location>
        <begin position="190"/>
        <end position="211"/>
    </location>
</feature>
<protein>
    <recommendedName>
        <fullName evidence="13">Cation-transporting ATPase</fullName>
        <ecNumber evidence="13">7.2.2.-</ecNumber>
    </recommendedName>
</protein>
<feature type="transmembrane region" description="Helical" evidence="13">
    <location>
        <begin position="1120"/>
        <end position="1139"/>
    </location>
</feature>
<dbReference type="SUPFAM" id="SSF56784">
    <property type="entry name" value="HAD-like"/>
    <property type="match status" value="1"/>
</dbReference>
<evidence type="ECO:0000256" key="5">
    <source>
        <dbReference type="ARBA" id="ARBA00022723"/>
    </source>
</evidence>
<comment type="subcellular location">
    <subcellularLocation>
        <location evidence="1 13">Membrane</location>
        <topology evidence="1 13">Multi-pass membrane protein</topology>
    </subcellularLocation>
</comment>
<evidence type="ECO:0000256" key="12">
    <source>
        <dbReference type="ARBA" id="ARBA00049360"/>
    </source>
</evidence>
<evidence type="ECO:0000313" key="17">
    <source>
        <dbReference type="EMBL" id="KAL0635076.1"/>
    </source>
</evidence>
<keyword evidence="8 13" id="KW-0460">Magnesium</keyword>
<feature type="transmembrane region" description="Helical" evidence="13">
    <location>
        <begin position="1275"/>
        <end position="1297"/>
    </location>
</feature>
<evidence type="ECO:0000256" key="1">
    <source>
        <dbReference type="ARBA" id="ARBA00004141"/>
    </source>
</evidence>
<keyword evidence="3" id="KW-0597">Phosphoprotein</keyword>
<dbReference type="SUPFAM" id="SSF81660">
    <property type="entry name" value="Metal cation-transporting ATPase, ATP-binding domain N"/>
    <property type="match status" value="1"/>
</dbReference>
<dbReference type="InterPro" id="IPR023298">
    <property type="entry name" value="ATPase_P-typ_TM_dom_sf"/>
</dbReference>
<dbReference type="InterPro" id="IPR044492">
    <property type="entry name" value="P_typ_ATPase_HD_dom"/>
</dbReference>
<dbReference type="PANTHER" id="PTHR45630:SF8">
    <property type="entry name" value="CATION-TRANSPORTING ATPASE"/>
    <property type="match status" value="1"/>
</dbReference>
<dbReference type="Gene3D" id="3.40.1110.10">
    <property type="entry name" value="Calcium-transporting ATPase, cytoplasmic domain N"/>
    <property type="match status" value="1"/>
</dbReference>
<keyword evidence="6 13" id="KW-0547">Nucleotide-binding</keyword>
<feature type="transmembrane region" description="Helical" evidence="13">
    <location>
        <begin position="556"/>
        <end position="582"/>
    </location>
</feature>
<dbReference type="InterPro" id="IPR023214">
    <property type="entry name" value="HAD_sf"/>
</dbReference>
<feature type="domain" description="P5B-type ATPase N-terminal" evidence="16">
    <location>
        <begin position="174"/>
        <end position="295"/>
    </location>
</feature>
<dbReference type="PANTHER" id="PTHR45630">
    <property type="entry name" value="CATION-TRANSPORTING ATPASE-RELATED"/>
    <property type="match status" value="1"/>
</dbReference>
<evidence type="ECO:0000256" key="10">
    <source>
        <dbReference type="ARBA" id="ARBA00022989"/>
    </source>
</evidence>
<evidence type="ECO:0000259" key="16">
    <source>
        <dbReference type="Pfam" id="PF12409"/>
    </source>
</evidence>
<feature type="transmembrane region" description="Helical" evidence="13">
    <location>
        <begin position="1096"/>
        <end position="1114"/>
    </location>
</feature>
<evidence type="ECO:0000256" key="14">
    <source>
        <dbReference type="SAM" id="MobiDB-lite"/>
    </source>
</evidence>
<dbReference type="SFLD" id="SFLDG00002">
    <property type="entry name" value="C1.7:_P-type_atpase_like"/>
    <property type="match status" value="1"/>
</dbReference>
<sequence length="1330" mass="150446">MGDPYDHARRHSGHSRRPSEASHVGDTQGMPTLYRTSSNLSNVSFYSEVEMAQNEVFAGPVSESLVSSRSSFQHRRRSRADSNVSFSFYQPERGDDQENLWENEREGSVFFADDNQSEYTPSEADREISESAPLHRMISYRSTSTEDPLLEHRNSASFGRDSLRTTQKIYIETEDLTIVVAGFTTSRTKYGLYLAICVLTLGIGWLLLRWFPRWRIQLIGKPTNLRECHWVVVENQWNEFSVQDIQIRHYGQSLSTIFGIHEKSPEAAFDPDEDDDPVIHSLRCLDYRYIRFVYHPLHDKFLLNNGWKDPNWTDVKVVRSGIDMNEKEHRNLVFGANVIDIEEKSIMQLLIDEAFHPFYVFQIASLVLWSIDDYYYYAVCIFIISAFSITSTLIETRSTMRRLREISRFVCDVRVLRNGFWRYVSSEDLVPGDVYEITDPSLSLFPCDSLLLAGDAIVNESMLTGESVPVSKVPCTNESLEALNLASSSILPELARHFLFCGTKIVRARRPQDGAEEEAVGLALVVRTGFNTTKGALVRSMLFPKPSGFKFYRDSFYYISVMGFIAACGFVVSFINFVHLGLAWHLILVRALDLITIVVPPALPATLTIGTNFALSRLKKKQIFCISPQRVNVGGKLDIVCFDKTGTLTEDGLDVLGVRVVDKHNNTFTELLKDAATLLPGPFERDPSTDLKTHEAALYTMTTCHSLRLVDDELLGDPLDLKMFEFTGWSFQEGEGRKRGADEGNGHDSMAYGISPPVVRPPIGKEMSPLELGIFKQFEFLSQLRRTSVVVKQFRASGGDVYLKGAPECMKEVCRPESFPPDYEELLAFYTHRGYRVIACATKHIANLSWIKAQKMKRTDAESELDFVGFIIFENKLKPQTAGVIEELRQAIIRKVMCTGDNILTAISVARECNLVDRETHIFVPHFIEGHARDPHARLRWESVDNRTYILDEHTLMPAPLSADQDVSGPYQISNFRGYSLAVTGEVFRWIIDYAPQEVLHRMLVRGQVFARMSPDEKHELVEKLQSIDYCVGFCGDGANDCGALKAADVGISLSEAEASVAAPFTSRIFDISCVPEIIREGRAALVTSFSCFKYMSLYSAIQFTSVSILYKSASNLGDFQFLFIDLFLILPIAVFMGWSGPYSVLCPKRPTASLVSRKVLTPLLGQIILAFFLQFICYKAVRMQDWYIPPVLDEDQSNITNSENTTLFLVSCYQYVFAGIVLSVGPPYRQRMRDNLPFVLTVTVTSLFATYLLVNPVGWLFNLMQLTEMSTNFKHFIVAVAVAGLATSSFLERFVLPQLARAIGKMKLVLRPGSKKRKLYKLLEEEMRI</sequence>
<dbReference type="SUPFAM" id="SSF81653">
    <property type="entry name" value="Calcium ATPase, transduction domain A"/>
    <property type="match status" value="1"/>
</dbReference>
<name>A0ABR3GGK1_9PEZI</name>
<evidence type="ECO:0000256" key="6">
    <source>
        <dbReference type="ARBA" id="ARBA00022741"/>
    </source>
</evidence>
<dbReference type="NCBIfam" id="TIGR01657">
    <property type="entry name" value="P-ATPase-V"/>
    <property type="match status" value="1"/>
</dbReference>
<evidence type="ECO:0000256" key="4">
    <source>
        <dbReference type="ARBA" id="ARBA00022692"/>
    </source>
</evidence>
<dbReference type="InterPro" id="IPR018303">
    <property type="entry name" value="ATPase_P-typ_P_site"/>
</dbReference>
<keyword evidence="10 13" id="KW-1133">Transmembrane helix</keyword>
<dbReference type="InterPro" id="IPR047819">
    <property type="entry name" value="P5A-ATPase_N"/>
</dbReference>
<reference evidence="17 18" key="1">
    <citation type="submission" date="2024-02" db="EMBL/GenBank/DDBJ databases">
        <title>Discinaceae phylogenomics.</title>
        <authorList>
            <person name="Dirks A.C."/>
            <person name="James T.Y."/>
        </authorList>
    </citation>
    <scope>NUCLEOTIDE SEQUENCE [LARGE SCALE GENOMIC DNA]</scope>
    <source>
        <strain evidence="17 18">ACD0624</strain>
    </source>
</reference>
<dbReference type="NCBIfam" id="TIGR01494">
    <property type="entry name" value="ATPase_P-type"/>
    <property type="match status" value="2"/>
</dbReference>
<dbReference type="InterPro" id="IPR059000">
    <property type="entry name" value="ATPase_P-type_domA"/>
</dbReference>
<comment type="catalytic activity">
    <reaction evidence="12 13">
        <text>ATP + H2O = ADP + phosphate + H(+)</text>
        <dbReference type="Rhea" id="RHEA:13065"/>
        <dbReference type="ChEBI" id="CHEBI:15377"/>
        <dbReference type="ChEBI" id="CHEBI:15378"/>
        <dbReference type="ChEBI" id="CHEBI:30616"/>
        <dbReference type="ChEBI" id="CHEBI:43474"/>
        <dbReference type="ChEBI" id="CHEBI:456216"/>
    </reaction>
</comment>
<dbReference type="InterPro" id="IPR023299">
    <property type="entry name" value="ATPase_P-typ_cyto_dom_N"/>
</dbReference>
<evidence type="ECO:0000256" key="11">
    <source>
        <dbReference type="ARBA" id="ARBA00023136"/>
    </source>
</evidence>
<dbReference type="EMBL" id="JBBBZM010000078">
    <property type="protein sequence ID" value="KAL0635076.1"/>
    <property type="molecule type" value="Genomic_DNA"/>
</dbReference>
<dbReference type="SUPFAM" id="SSF81665">
    <property type="entry name" value="Calcium ATPase, transmembrane domain M"/>
    <property type="match status" value="1"/>
</dbReference>
<evidence type="ECO:0000256" key="3">
    <source>
        <dbReference type="ARBA" id="ARBA00022553"/>
    </source>
</evidence>
<evidence type="ECO:0000256" key="2">
    <source>
        <dbReference type="ARBA" id="ARBA00006000"/>
    </source>
</evidence>
<dbReference type="SFLD" id="SFLDF00027">
    <property type="entry name" value="p-type_atpase"/>
    <property type="match status" value="1"/>
</dbReference>
<feature type="transmembrane region" description="Helical" evidence="13">
    <location>
        <begin position="1237"/>
        <end position="1255"/>
    </location>
</feature>
<dbReference type="Pfam" id="PF00122">
    <property type="entry name" value="E1-E2_ATPase"/>
    <property type="match status" value="1"/>
</dbReference>
<accession>A0ABR3GGK1</accession>
<feature type="transmembrane region" description="Helical" evidence="13">
    <location>
        <begin position="374"/>
        <end position="394"/>
    </location>
</feature>
<feature type="domain" description="P-type ATPase A" evidence="15">
    <location>
        <begin position="413"/>
        <end position="541"/>
    </location>
</feature>
<keyword evidence="18" id="KW-1185">Reference proteome</keyword>
<feature type="region of interest" description="Disordered" evidence="14">
    <location>
        <begin position="1"/>
        <end position="34"/>
    </location>
</feature>
<dbReference type="InterPro" id="IPR008250">
    <property type="entry name" value="ATPase_P-typ_transduc_dom_A_sf"/>
</dbReference>
<feature type="transmembrane region" description="Helical" evidence="13">
    <location>
        <begin position="1160"/>
        <end position="1182"/>
    </location>
</feature>
<dbReference type="Proteomes" id="UP001447188">
    <property type="component" value="Unassembled WGS sequence"/>
</dbReference>
<dbReference type="EC" id="7.2.2.-" evidence="13"/>
<dbReference type="Gene3D" id="2.70.150.10">
    <property type="entry name" value="Calcium-transporting ATPase, cytoplasmic transduction domain A"/>
    <property type="match status" value="1"/>
</dbReference>
<evidence type="ECO:0000256" key="8">
    <source>
        <dbReference type="ARBA" id="ARBA00022842"/>
    </source>
</evidence>
<keyword evidence="9 13" id="KW-1278">Translocase</keyword>
<dbReference type="PROSITE" id="PS00154">
    <property type="entry name" value="ATPASE_E1_E2"/>
    <property type="match status" value="1"/>
</dbReference>
<dbReference type="InterPro" id="IPR036412">
    <property type="entry name" value="HAD-like_sf"/>
</dbReference>
<feature type="compositionally biased region" description="Basic and acidic residues" evidence="14">
    <location>
        <begin position="735"/>
        <end position="746"/>
    </location>
</feature>
<dbReference type="Gene3D" id="1.20.1110.10">
    <property type="entry name" value="Calcium-transporting ATPase, transmembrane domain"/>
    <property type="match status" value="1"/>
</dbReference>
<evidence type="ECO:0000256" key="13">
    <source>
        <dbReference type="RuleBase" id="RU362082"/>
    </source>
</evidence>
<dbReference type="InterPro" id="IPR001757">
    <property type="entry name" value="P_typ_ATPase"/>
</dbReference>
<feature type="transmembrane region" description="Helical" evidence="13">
    <location>
        <begin position="1207"/>
        <end position="1225"/>
    </location>
</feature>
<comment type="caution">
    <text evidence="17">The sequence shown here is derived from an EMBL/GenBank/DDBJ whole genome shotgun (WGS) entry which is preliminary data.</text>
</comment>
<evidence type="ECO:0000256" key="9">
    <source>
        <dbReference type="ARBA" id="ARBA00022967"/>
    </source>
</evidence>
<keyword evidence="4 13" id="KW-0812">Transmembrane</keyword>
<dbReference type="PROSITE" id="PS01229">
    <property type="entry name" value="COF_2"/>
    <property type="match status" value="1"/>
</dbReference>
<keyword evidence="5 13" id="KW-0479">Metal-binding</keyword>
<evidence type="ECO:0000256" key="7">
    <source>
        <dbReference type="ARBA" id="ARBA00022840"/>
    </source>
</evidence>
<dbReference type="InterPro" id="IPR047821">
    <property type="entry name" value="P5B-type_ATPase"/>
</dbReference>
<keyword evidence="7 13" id="KW-0067">ATP-binding</keyword>
<organism evidence="17 18">
    <name type="scientific">Discina gigas</name>
    <dbReference type="NCBI Taxonomy" id="1032678"/>
    <lineage>
        <taxon>Eukaryota</taxon>
        <taxon>Fungi</taxon>
        <taxon>Dikarya</taxon>
        <taxon>Ascomycota</taxon>
        <taxon>Pezizomycotina</taxon>
        <taxon>Pezizomycetes</taxon>
        <taxon>Pezizales</taxon>
        <taxon>Discinaceae</taxon>
        <taxon>Discina</taxon>
    </lineage>
</organism>
<keyword evidence="11 13" id="KW-0472">Membrane</keyword>
<dbReference type="SFLD" id="SFLDS00003">
    <property type="entry name" value="Haloacid_Dehalogenase"/>
    <property type="match status" value="1"/>
</dbReference>
<gene>
    <name evidence="17" type="ORF">Q9L58_006005</name>
</gene>
<comment type="similarity">
    <text evidence="2 13">Belongs to the cation transport ATPase (P-type) (TC 3.A.3) family. Type V subfamily.</text>
</comment>